<name>A0A068UC47_COFCA</name>
<evidence type="ECO:0000256" key="9">
    <source>
        <dbReference type="ARBA" id="ARBA00023033"/>
    </source>
</evidence>
<gene>
    <name evidence="13" type="ORF">GSCOC_T00021435001</name>
</gene>
<comment type="cofactor">
    <cofactor evidence="11">
        <name>heme</name>
        <dbReference type="ChEBI" id="CHEBI:30413"/>
    </cofactor>
</comment>
<evidence type="ECO:0000256" key="1">
    <source>
        <dbReference type="ARBA" id="ARBA00004370"/>
    </source>
</evidence>
<dbReference type="GO" id="GO:0016705">
    <property type="term" value="F:oxidoreductase activity, acting on paired donors, with incorporation or reduction of molecular oxygen"/>
    <property type="evidence" value="ECO:0007669"/>
    <property type="project" value="InterPro"/>
</dbReference>
<evidence type="ECO:0000256" key="2">
    <source>
        <dbReference type="ARBA" id="ARBA00010617"/>
    </source>
</evidence>
<evidence type="ECO:0000256" key="3">
    <source>
        <dbReference type="ARBA" id="ARBA00022617"/>
    </source>
</evidence>
<dbReference type="InterPro" id="IPR036396">
    <property type="entry name" value="Cyt_P450_sf"/>
</dbReference>
<dbReference type="InParanoid" id="A0A068UC47"/>
<dbReference type="PROSITE" id="PS00086">
    <property type="entry name" value="CYTOCHROME_P450"/>
    <property type="match status" value="1"/>
</dbReference>
<dbReference type="EMBL" id="HG739103">
    <property type="protein sequence ID" value="CDP06076.1"/>
    <property type="molecule type" value="Genomic_DNA"/>
</dbReference>
<evidence type="ECO:0000256" key="11">
    <source>
        <dbReference type="PIRSR" id="PIRSR602401-1"/>
    </source>
</evidence>
<dbReference type="PRINTS" id="PR00385">
    <property type="entry name" value="P450"/>
</dbReference>
<keyword evidence="8 11" id="KW-0408">Iron</keyword>
<keyword evidence="4" id="KW-0812">Transmembrane</keyword>
<reference evidence="14" key="1">
    <citation type="journal article" date="2014" name="Science">
        <title>The coffee genome provides insight into the convergent evolution of caffeine biosynthesis.</title>
        <authorList>
            <person name="Denoeud F."/>
            <person name="Carretero-Paulet L."/>
            <person name="Dereeper A."/>
            <person name="Droc G."/>
            <person name="Guyot R."/>
            <person name="Pietrella M."/>
            <person name="Zheng C."/>
            <person name="Alberti A."/>
            <person name="Anthony F."/>
            <person name="Aprea G."/>
            <person name="Aury J.M."/>
            <person name="Bento P."/>
            <person name="Bernard M."/>
            <person name="Bocs S."/>
            <person name="Campa C."/>
            <person name="Cenci A."/>
            <person name="Combes M.C."/>
            <person name="Crouzillat D."/>
            <person name="Da Silva C."/>
            <person name="Daddiego L."/>
            <person name="De Bellis F."/>
            <person name="Dussert S."/>
            <person name="Garsmeur O."/>
            <person name="Gayraud T."/>
            <person name="Guignon V."/>
            <person name="Jahn K."/>
            <person name="Jamilloux V."/>
            <person name="Joet T."/>
            <person name="Labadie K."/>
            <person name="Lan T."/>
            <person name="Leclercq J."/>
            <person name="Lepelley M."/>
            <person name="Leroy T."/>
            <person name="Li L.T."/>
            <person name="Librado P."/>
            <person name="Lopez L."/>
            <person name="Munoz A."/>
            <person name="Noel B."/>
            <person name="Pallavicini A."/>
            <person name="Perrotta G."/>
            <person name="Poncet V."/>
            <person name="Pot D."/>
            <person name="Priyono X."/>
            <person name="Rigoreau M."/>
            <person name="Rouard M."/>
            <person name="Rozas J."/>
            <person name="Tranchant-Dubreuil C."/>
            <person name="VanBuren R."/>
            <person name="Zhang Q."/>
            <person name="Andrade A.C."/>
            <person name="Argout X."/>
            <person name="Bertrand B."/>
            <person name="de Kochko A."/>
            <person name="Graziosi G."/>
            <person name="Henry R.J."/>
            <person name="Jayarama X."/>
            <person name="Ming R."/>
            <person name="Nagai C."/>
            <person name="Rounsley S."/>
            <person name="Sankoff D."/>
            <person name="Giuliano G."/>
            <person name="Albert V.A."/>
            <person name="Wincker P."/>
            <person name="Lashermes P."/>
        </authorList>
    </citation>
    <scope>NUCLEOTIDE SEQUENCE [LARGE SCALE GENOMIC DNA]</scope>
    <source>
        <strain evidence="14">cv. DH200-94</strain>
    </source>
</reference>
<comment type="subcellular location">
    <subcellularLocation>
        <location evidence="1">Membrane</location>
    </subcellularLocation>
</comment>
<evidence type="ECO:0008006" key="15">
    <source>
        <dbReference type="Google" id="ProtNLM"/>
    </source>
</evidence>
<evidence type="ECO:0000256" key="10">
    <source>
        <dbReference type="ARBA" id="ARBA00023136"/>
    </source>
</evidence>
<feature type="binding site" description="axial binding residue" evidence="11">
    <location>
        <position position="463"/>
    </location>
    <ligand>
        <name>heme</name>
        <dbReference type="ChEBI" id="CHEBI:30413"/>
    </ligand>
    <ligandPart>
        <name>Fe</name>
        <dbReference type="ChEBI" id="CHEBI:18248"/>
    </ligandPart>
</feature>
<dbReference type="GO" id="GO:0009820">
    <property type="term" value="P:alkaloid metabolic process"/>
    <property type="evidence" value="ECO:0007669"/>
    <property type="project" value="UniProtKB-ARBA"/>
</dbReference>
<dbReference type="PANTHER" id="PTHR24282:SF250">
    <property type="entry name" value="CYTOCHROME P450 CYP72A219-LIKE"/>
    <property type="match status" value="1"/>
</dbReference>
<evidence type="ECO:0000256" key="7">
    <source>
        <dbReference type="ARBA" id="ARBA00023002"/>
    </source>
</evidence>
<dbReference type="InterPro" id="IPR001128">
    <property type="entry name" value="Cyt_P450"/>
</dbReference>
<keyword evidence="3 11" id="KW-0349">Heme</keyword>
<accession>A0A068UC47</accession>
<dbReference type="Proteomes" id="UP000295252">
    <property type="component" value="Chromosome VII"/>
</dbReference>
<evidence type="ECO:0000256" key="12">
    <source>
        <dbReference type="RuleBase" id="RU000461"/>
    </source>
</evidence>
<dbReference type="STRING" id="49390.A0A068UC47"/>
<evidence type="ECO:0000313" key="14">
    <source>
        <dbReference type="Proteomes" id="UP000295252"/>
    </source>
</evidence>
<dbReference type="Gramene" id="CDP06076">
    <property type="protein sequence ID" value="CDP06076"/>
    <property type="gene ID" value="GSCOC_T00021435001"/>
</dbReference>
<keyword evidence="10" id="KW-0472">Membrane</keyword>
<dbReference type="InterPro" id="IPR017972">
    <property type="entry name" value="Cyt_P450_CS"/>
</dbReference>
<keyword evidence="9 12" id="KW-0503">Monooxygenase</keyword>
<dbReference type="InterPro" id="IPR002401">
    <property type="entry name" value="Cyt_P450_E_grp-I"/>
</dbReference>
<dbReference type="GO" id="GO:0020037">
    <property type="term" value="F:heme binding"/>
    <property type="evidence" value="ECO:0007669"/>
    <property type="project" value="InterPro"/>
</dbReference>
<dbReference type="PRINTS" id="PR00463">
    <property type="entry name" value="EP450I"/>
</dbReference>
<dbReference type="OMA" id="EDQKWAK"/>
<evidence type="ECO:0000256" key="6">
    <source>
        <dbReference type="ARBA" id="ARBA00022989"/>
    </source>
</evidence>
<dbReference type="GO" id="GO:0009753">
    <property type="term" value="P:response to jasmonic acid"/>
    <property type="evidence" value="ECO:0007669"/>
    <property type="project" value="UniProtKB-ARBA"/>
</dbReference>
<dbReference type="OrthoDB" id="1470350at2759"/>
<organism evidence="13 14">
    <name type="scientific">Coffea canephora</name>
    <name type="common">Robusta coffee</name>
    <dbReference type="NCBI Taxonomy" id="49390"/>
    <lineage>
        <taxon>Eukaryota</taxon>
        <taxon>Viridiplantae</taxon>
        <taxon>Streptophyta</taxon>
        <taxon>Embryophyta</taxon>
        <taxon>Tracheophyta</taxon>
        <taxon>Spermatophyta</taxon>
        <taxon>Magnoliopsida</taxon>
        <taxon>eudicotyledons</taxon>
        <taxon>Gunneridae</taxon>
        <taxon>Pentapetalae</taxon>
        <taxon>asterids</taxon>
        <taxon>lamiids</taxon>
        <taxon>Gentianales</taxon>
        <taxon>Rubiaceae</taxon>
        <taxon>Ixoroideae</taxon>
        <taxon>Gardenieae complex</taxon>
        <taxon>Bertiereae - Coffeeae clade</taxon>
        <taxon>Coffeeae</taxon>
        <taxon>Coffea</taxon>
    </lineage>
</organism>
<dbReference type="Pfam" id="PF00067">
    <property type="entry name" value="p450"/>
    <property type="match status" value="1"/>
</dbReference>
<evidence type="ECO:0000256" key="8">
    <source>
        <dbReference type="ARBA" id="ARBA00023004"/>
    </source>
</evidence>
<dbReference type="GO" id="GO:0016020">
    <property type="term" value="C:membrane"/>
    <property type="evidence" value="ECO:0007669"/>
    <property type="project" value="UniProtKB-SubCell"/>
</dbReference>
<dbReference type="SUPFAM" id="SSF48264">
    <property type="entry name" value="Cytochrome P450"/>
    <property type="match status" value="1"/>
</dbReference>
<evidence type="ECO:0000313" key="13">
    <source>
        <dbReference type="EMBL" id="CDP06076.1"/>
    </source>
</evidence>
<evidence type="ECO:0000256" key="5">
    <source>
        <dbReference type="ARBA" id="ARBA00022723"/>
    </source>
</evidence>
<dbReference type="Gene3D" id="1.10.630.10">
    <property type="entry name" value="Cytochrome P450"/>
    <property type="match status" value="1"/>
</dbReference>
<evidence type="ECO:0000256" key="4">
    <source>
        <dbReference type="ARBA" id="ARBA00022692"/>
    </source>
</evidence>
<comment type="similarity">
    <text evidence="2 12">Belongs to the cytochrome P450 family.</text>
</comment>
<dbReference type="PANTHER" id="PTHR24282">
    <property type="entry name" value="CYTOCHROME P450 FAMILY MEMBER"/>
    <property type="match status" value="1"/>
</dbReference>
<keyword evidence="14" id="KW-1185">Reference proteome</keyword>
<protein>
    <recommendedName>
        <fullName evidence="15">Cytochrome P450 CYP72A219-like</fullName>
    </recommendedName>
</protein>
<dbReference type="GO" id="GO:0004497">
    <property type="term" value="F:monooxygenase activity"/>
    <property type="evidence" value="ECO:0007669"/>
    <property type="project" value="UniProtKB-KW"/>
</dbReference>
<dbReference type="FunFam" id="1.10.630.10:FF:000029">
    <property type="entry name" value="Cytochrome P450 734A1"/>
    <property type="match status" value="1"/>
</dbReference>
<dbReference type="GO" id="GO:0005506">
    <property type="term" value="F:iron ion binding"/>
    <property type="evidence" value="ECO:0007669"/>
    <property type="project" value="InterPro"/>
</dbReference>
<proteinExistence type="inferred from homology"/>
<dbReference type="PhylomeDB" id="A0A068UC47"/>
<keyword evidence="7 12" id="KW-0560">Oxidoreductase</keyword>
<keyword evidence="6" id="KW-1133">Transmembrane helix</keyword>
<keyword evidence="5 11" id="KW-0479">Metal-binding</keyword>
<dbReference type="AlphaFoldDB" id="A0A068UC47"/>
<sequence>MKTPLSVLVIFVLIMLLIFWAARTVNWVWLNPKRIERCLRKQGFNGNPYRLLYGDTKEIGSMIKAANSKPIKLSDDILPRVLPFQLHLIKTYGEKSFFWVGPVAKVLIMDPELIREILARNAIFKKPIPNPLAKFLVAGLAGYEDEKWAKHRRIVTPAFYVEKLKNMLPKMYFCCNEMIRKWETLLAEKSCLELDAQPHFDDLTSDVISRTTFGNCHAQGRKIFKLQKEQAELTGQVLKSVYIPGWSFLPTKRNKRMKKINNELQALFLDIIMERERVMKLGKDDDDNLLSMLLKSSAREIQEQGKKHGLSTGEVMEECKTFYFAGQESTSNLLAWTTVLLSMHPHWQVHAREEILRVFGNNKPDYDGLNRLKIVTMILYEVLRLYPPSIIFSRTIYEETKLGEMSFPPGVFLMLPIILLHHDPQLWGEDCKEFKPERFSQGIAKATKNQLSFFPFSWGPRTCIGNNFALMEAKLALTMILQHFEFELSPSYIHAPCFVVTHKPQHGANIILRKI</sequence>
<dbReference type="InterPro" id="IPR050665">
    <property type="entry name" value="Cytochrome_P450_Monooxygen"/>
</dbReference>